<name>F2R3E4_STRVP</name>
<dbReference type="InterPro" id="IPR036259">
    <property type="entry name" value="MFS_trans_sf"/>
</dbReference>
<dbReference type="InterPro" id="IPR050171">
    <property type="entry name" value="MFS_Transporters"/>
</dbReference>
<evidence type="ECO:0000256" key="5">
    <source>
        <dbReference type="ARBA" id="ARBA00022989"/>
    </source>
</evidence>
<keyword evidence="9" id="KW-1185">Reference proteome</keyword>
<protein>
    <recommendedName>
        <fullName evidence="10">MFS transporter</fullName>
    </recommendedName>
</protein>
<dbReference type="GO" id="GO:0022857">
    <property type="term" value="F:transmembrane transporter activity"/>
    <property type="evidence" value="ECO:0007669"/>
    <property type="project" value="InterPro"/>
</dbReference>
<dbReference type="HOGENOM" id="CLU_001265_60_5_11"/>
<comment type="subcellular location">
    <subcellularLocation>
        <location evidence="1">Cell membrane</location>
        <topology evidence="1">Multi-pass membrane protein</topology>
    </subcellularLocation>
</comment>
<evidence type="ECO:0008006" key="10">
    <source>
        <dbReference type="Google" id="ProtNLM"/>
    </source>
</evidence>
<evidence type="ECO:0000256" key="6">
    <source>
        <dbReference type="ARBA" id="ARBA00023136"/>
    </source>
</evidence>
<evidence type="ECO:0000313" key="9">
    <source>
        <dbReference type="Proteomes" id="UP000006854"/>
    </source>
</evidence>
<feature type="transmembrane region" description="Helical" evidence="7">
    <location>
        <begin position="148"/>
        <end position="166"/>
    </location>
</feature>
<sequence>MSRHLPVVAGRSRQLPCQGASHCLVSLLGMVEGGLGGRIAGVVGGSGPERVLVAASFVNRVGNGLFNAASAMYFTLIVGLPAAHVGAALTIAGLVGLSAGIPGGHLADRRGARAVMMGALVVQAVSMAALVLVESWLAFTVVATVDQVAAAVGGAASGALVARVGGERPAAFRAKLRTFVNLGVVLGTVGSGLALAAGTRGAYVTLILGNAASFALCAALLLLLPHYPVLKAPPRERRLPAFADRPYLVFTALYGAMGLQYSTVSLLLPIWIAQHTEAPRWTAAAVFAVNAAFCVLLQTRIGSRIETPHDGGRAFRTAGLLFLVSCPMMALAAYTPVWSAAGLLIAAIFVHSLGEIWESSAGFALGFGLAPDHAQGQYQGLLGLGFSAGQAVAPAILTTVVLGLGVTGWLLLAVFFAAVGAAGPALARWGVRTRPGQAVVAEAAAA</sequence>
<dbReference type="Proteomes" id="UP000006854">
    <property type="component" value="Chromosome"/>
</dbReference>
<feature type="transmembrane region" description="Helical" evidence="7">
    <location>
        <begin position="118"/>
        <end position="142"/>
    </location>
</feature>
<dbReference type="KEGG" id="sve:SVEN_2500"/>
<keyword evidence="6 7" id="KW-0472">Membrane</keyword>
<feature type="transmembrane region" description="Helical" evidence="7">
    <location>
        <begin position="278"/>
        <end position="297"/>
    </location>
</feature>
<evidence type="ECO:0000256" key="3">
    <source>
        <dbReference type="ARBA" id="ARBA00022475"/>
    </source>
</evidence>
<dbReference type="EMBL" id="FR845719">
    <property type="protein sequence ID" value="CCA55786.1"/>
    <property type="molecule type" value="Genomic_DNA"/>
</dbReference>
<evidence type="ECO:0000256" key="7">
    <source>
        <dbReference type="SAM" id="Phobius"/>
    </source>
</evidence>
<organism evidence="8 9">
    <name type="scientific">Streptomyces venezuelae (strain ATCC 10712 / CBS 650.69 / DSM 40230 / JCM 4526 / NBRC 13096 / PD 04745)</name>
    <dbReference type="NCBI Taxonomy" id="953739"/>
    <lineage>
        <taxon>Bacteria</taxon>
        <taxon>Bacillati</taxon>
        <taxon>Actinomycetota</taxon>
        <taxon>Actinomycetes</taxon>
        <taxon>Kitasatosporales</taxon>
        <taxon>Streptomycetaceae</taxon>
        <taxon>Streptomyces</taxon>
    </lineage>
</organism>
<dbReference type="eggNOG" id="COG0477">
    <property type="taxonomic scope" value="Bacteria"/>
</dbReference>
<feature type="transmembrane region" description="Helical" evidence="7">
    <location>
        <begin position="381"/>
        <end position="402"/>
    </location>
</feature>
<feature type="transmembrane region" description="Helical" evidence="7">
    <location>
        <begin position="343"/>
        <end position="369"/>
    </location>
</feature>
<gene>
    <name evidence="8" type="ordered locus">SVEN_2500</name>
</gene>
<dbReference type="STRING" id="953739.SVEN_2500"/>
<feature type="transmembrane region" description="Helical" evidence="7">
    <location>
        <begin position="203"/>
        <end position="227"/>
    </location>
</feature>
<evidence type="ECO:0000313" key="8">
    <source>
        <dbReference type="EMBL" id="CCA55786.1"/>
    </source>
</evidence>
<keyword evidence="3" id="KW-1003">Cell membrane</keyword>
<evidence type="ECO:0000256" key="4">
    <source>
        <dbReference type="ARBA" id="ARBA00022692"/>
    </source>
</evidence>
<feature type="transmembrane region" description="Helical" evidence="7">
    <location>
        <begin position="318"/>
        <end position="337"/>
    </location>
</feature>
<feature type="transmembrane region" description="Helical" evidence="7">
    <location>
        <begin position="408"/>
        <end position="427"/>
    </location>
</feature>
<dbReference type="PANTHER" id="PTHR23517:SF2">
    <property type="entry name" value="MULTIDRUG RESISTANCE PROTEIN MDTH"/>
    <property type="match status" value="1"/>
</dbReference>
<dbReference type="InterPro" id="IPR011701">
    <property type="entry name" value="MFS"/>
</dbReference>
<dbReference type="Pfam" id="PF07690">
    <property type="entry name" value="MFS_1"/>
    <property type="match status" value="1"/>
</dbReference>
<feature type="transmembrane region" description="Helical" evidence="7">
    <location>
        <begin position="247"/>
        <end position="272"/>
    </location>
</feature>
<evidence type="ECO:0000256" key="1">
    <source>
        <dbReference type="ARBA" id="ARBA00004651"/>
    </source>
</evidence>
<feature type="transmembrane region" description="Helical" evidence="7">
    <location>
        <begin position="178"/>
        <end position="197"/>
    </location>
</feature>
<accession>F2R3E4</accession>
<dbReference type="Gene3D" id="1.20.1250.20">
    <property type="entry name" value="MFS general substrate transporter like domains"/>
    <property type="match status" value="1"/>
</dbReference>
<evidence type="ECO:0000256" key="2">
    <source>
        <dbReference type="ARBA" id="ARBA00022448"/>
    </source>
</evidence>
<dbReference type="PATRIC" id="fig|953739.5.peg.4689"/>
<dbReference type="SUPFAM" id="SSF103473">
    <property type="entry name" value="MFS general substrate transporter"/>
    <property type="match status" value="1"/>
</dbReference>
<dbReference type="PANTHER" id="PTHR23517">
    <property type="entry name" value="RESISTANCE PROTEIN MDTM, PUTATIVE-RELATED-RELATED"/>
    <property type="match status" value="1"/>
</dbReference>
<keyword evidence="2" id="KW-0813">Transport</keyword>
<dbReference type="AlphaFoldDB" id="F2R3E4"/>
<dbReference type="GO" id="GO:0005886">
    <property type="term" value="C:plasma membrane"/>
    <property type="evidence" value="ECO:0007669"/>
    <property type="project" value="UniProtKB-SubCell"/>
</dbReference>
<feature type="transmembrane region" description="Helical" evidence="7">
    <location>
        <begin position="71"/>
        <end position="97"/>
    </location>
</feature>
<keyword evidence="4 7" id="KW-0812">Transmembrane</keyword>
<proteinExistence type="predicted"/>
<reference evidence="8 9" key="1">
    <citation type="journal article" date="2011" name="BMC Genomics">
        <title>Genome-wide analysis of the role of GlnR in Streptomyces venezuelae provides new insights into global nitrogen regulation in actinomycetes.</title>
        <authorList>
            <person name="Pullan S.T."/>
            <person name="Bibb M.J."/>
            <person name="Merrick M."/>
        </authorList>
    </citation>
    <scope>NUCLEOTIDE SEQUENCE [LARGE SCALE GENOMIC DNA]</scope>
    <source>
        <strain evidence="8">ATCC 10712</strain>
    </source>
</reference>
<keyword evidence="5 7" id="KW-1133">Transmembrane helix</keyword>